<dbReference type="EMBL" id="JBFPKE010000003">
    <property type="protein sequence ID" value="MEX3751095.1"/>
    <property type="molecule type" value="Genomic_DNA"/>
</dbReference>
<protein>
    <submittedName>
        <fullName evidence="2">Beta-peptidyl aminopeptidase BapA</fullName>
        <ecNumber evidence="2">3.4.11.25</ecNumber>
    </submittedName>
    <submittedName>
        <fullName evidence="3">P1 family peptidase</fullName>
    </submittedName>
</protein>
<evidence type="ECO:0000256" key="1">
    <source>
        <dbReference type="ARBA" id="ARBA00007068"/>
    </source>
</evidence>
<reference evidence="3 5" key="2">
    <citation type="submission" date="2024-07" db="EMBL/GenBank/DDBJ databases">
        <title>A survey of Mimosa microsymbionts across Brazilian biomes reveals a high diversity of Paraburkholderia nodulating endemic species, but also that Cupriavidus is common as a symbiont of widespread species.</title>
        <authorList>
            <person name="Rouws L."/>
            <person name="Barauna A."/>
            <person name="Beukes C."/>
            <person name="Rouws J.R.C."/>
            <person name="De Faria S.M."/>
            <person name="Gross E."/>
            <person name="Bueno Dos Reis Junior F."/>
            <person name="Simon M.F."/>
            <person name="Maluk M."/>
            <person name="Odee D.W."/>
            <person name="Kenicer G."/>
            <person name="Young J.P.W."/>
            <person name="Reis V.M."/>
            <person name="Zilli J."/>
            <person name="James E.K."/>
        </authorList>
    </citation>
    <scope>NUCLEOTIDE SEQUENCE [LARGE SCALE GENOMIC DNA]</scope>
    <source>
        <strain evidence="3 5">BR14375</strain>
    </source>
</reference>
<evidence type="ECO:0000313" key="5">
    <source>
        <dbReference type="Proteomes" id="UP001558535"/>
    </source>
</evidence>
<dbReference type="AlphaFoldDB" id="A0A6J5K5J9"/>
<dbReference type="EC" id="3.4.11.25" evidence="2"/>
<keyword evidence="5" id="KW-1185">Reference proteome</keyword>
<dbReference type="RefSeq" id="WP_015003560.1">
    <property type="nucleotide sequence ID" value="NZ_CADILN010000003.1"/>
</dbReference>
<dbReference type="InterPro" id="IPR005321">
    <property type="entry name" value="Peptidase_S58_DmpA"/>
</dbReference>
<keyword evidence="2" id="KW-0645">Protease</keyword>
<dbReference type="GeneID" id="27798106"/>
<reference evidence="2 4" key="1">
    <citation type="submission" date="2020-04" db="EMBL/GenBank/DDBJ databases">
        <authorList>
            <person name="De Canck E."/>
        </authorList>
    </citation>
    <scope>NUCLEOTIDE SEQUENCE [LARGE SCALE GENOMIC DNA]</scope>
    <source>
        <strain evidence="2 4">LMG 9964</strain>
    </source>
</reference>
<dbReference type="Gene3D" id="3.60.70.12">
    <property type="entry name" value="L-amino peptidase D-ALA esterase/amidase"/>
    <property type="match status" value="1"/>
</dbReference>
<accession>A0A6J5K5J9</accession>
<dbReference type="GO" id="GO:0004177">
    <property type="term" value="F:aminopeptidase activity"/>
    <property type="evidence" value="ECO:0007669"/>
    <property type="project" value="UniProtKB-KW"/>
</dbReference>
<gene>
    <name evidence="3" type="ORF">AB3X84_13930</name>
    <name evidence="2" type="ORF">LMG9964_02849</name>
</gene>
<keyword evidence="2" id="KW-0378">Hydrolase</keyword>
<sequence>MSSIEAHDSRGSASAPHIGVLPSGPLNSIADVEGVSVGHCTLAEGAIQTGVSVIHPHPGDPFIDKVPAAASVINGFGKSVGLVQVEELGTLETPIALTNTFGVAAVAQAQIRAAIRADSRIGRAWPTVNPLVFECNDGYLNDLQALAIGEQHFNDACAAASTMVASGSLGAGRGMSCFDLKGGIGTASRVVEAAGRDYTVGALVLANFGRLPMLVIDGHPVGRMLAERAANVKDAKDAAAANSHSAAQTAKPEQGSIIMIVSTDAPLDARQLKRLSLRAAAGLARTGSVYGHGSGDIALAFSTAYTVPHLAEYIELPPLLADQHMDPLFRACADSVEQAILDALWSAQSVTGRDGHRRLSLRESVPDLAQLLKHTS</sequence>
<dbReference type="SUPFAM" id="SSF56266">
    <property type="entry name" value="DmpA/ArgJ-like"/>
    <property type="match status" value="1"/>
</dbReference>
<dbReference type="Pfam" id="PF03576">
    <property type="entry name" value="Peptidase_S58"/>
    <property type="match status" value="1"/>
</dbReference>
<organism evidence="2 4">
    <name type="scientific">Paraburkholderia phenoliruptrix</name>
    <dbReference type="NCBI Taxonomy" id="252970"/>
    <lineage>
        <taxon>Bacteria</taxon>
        <taxon>Pseudomonadati</taxon>
        <taxon>Pseudomonadota</taxon>
        <taxon>Betaproteobacteria</taxon>
        <taxon>Burkholderiales</taxon>
        <taxon>Burkholderiaceae</taxon>
        <taxon>Paraburkholderia</taxon>
    </lineage>
</organism>
<evidence type="ECO:0000313" key="3">
    <source>
        <dbReference type="EMBL" id="MEX3751095.1"/>
    </source>
</evidence>
<evidence type="ECO:0000313" key="4">
    <source>
        <dbReference type="Proteomes" id="UP000494102"/>
    </source>
</evidence>
<dbReference type="PANTHER" id="PTHR36512">
    <property type="entry name" value="D-AMINOPEPTIDASE"/>
    <property type="match status" value="1"/>
</dbReference>
<dbReference type="PANTHER" id="PTHR36512:SF3">
    <property type="entry name" value="BLR5678 PROTEIN"/>
    <property type="match status" value="1"/>
</dbReference>
<comment type="similarity">
    <text evidence="1">Belongs to the peptidase S58 family.</text>
</comment>
<evidence type="ECO:0000313" key="2">
    <source>
        <dbReference type="EMBL" id="CAB4049191.1"/>
    </source>
</evidence>
<proteinExistence type="inferred from homology"/>
<dbReference type="Proteomes" id="UP000494102">
    <property type="component" value="Unassembled WGS sequence"/>
</dbReference>
<dbReference type="Proteomes" id="UP001558535">
    <property type="component" value="Unassembled WGS sequence"/>
</dbReference>
<dbReference type="EMBL" id="CADILN010000003">
    <property type="protein sequence ID" value="CAB4049191.1"/>
    <property type="molecule type" value="Genomic_DNA"/>
</dbReference>
<keyword evidence="2" id="KW-0031">Aminopeptidase</keyword>
<dbReference type="CDD" id="cd02253">
    <property type="entry name" value="DmpA"/>
    <property type="match status" value="1"/>
</dbReference>
<dbReference type="InterPro" id="IPR016117">
    <property type="entry name" value="ArgJ-like_dom_sf"/>
</dbReference>
<name>A0A6J5K5J9_9BURK</name>